<feature type="non-terminal residue" evidence="10">
    <location>
        <position position="153"/>
    </location>
</feature>
<feature type="transmembrane region" description="Helical" evidence="9">
    <location>
        <begin position="32"/>
        <end position="49"/>
    </location>
</feature>
<dbReference type="Pfam" id="PF00001">
    <property type="entry name" value="7tm_1"/>
    <property type="match status" value="1"/>
</dbReference>
<dbReference type="SUPFAM" id="SSF81321">
    <property type="entry name" value="Family A G protein-coupled receptor-like"/>
    <property type="match status" value="1"/>
</dbReference>
<feature type="non-terminal residue" evidence="10">
    <location>
        <position position="1"/>
    </location>
</feature>
<evidence type="ECO:0000256" key="9">
    <source>
        <dbReference type="SAM" id="Phobius"/>
    </source>
</evidence>
<comment type="caution">
    <text evidence="10">The sequence shown here is derived from an EMBL/GenBank/DDBJ whole genome shotgun (WGS) entry which is preliminary data.</text>
</comment>
<dbReference type="EMBL" id="CAXKWB010073883">
    <property type="protein sequence ID" value="CAL4197567.1"/>
    <property type="molecule type" value="Genomic_DNA"/>
</dbReference>
<gene>
    <name evidence="10" type="ORF">MNOR_LOCUS37289</name>
</gene>
<evidence type="ECO:0000256" key="7">
    <source>
        <dbReference type="ARBA" id="ARBA00023224"/>
    </source>
</evidence>
<dbReference type="Gene3D" id="1.20.1070.10">
    <property type="entry name" value="Rhodopsin 7-helix transmembrane proteins"/>
    <property type="match status" value="1"/>
</dbReference>
<proteinExistence type="predicted"/>
<organism evidence="10 11">
    <name type="scientific">Meganyctiphanes norvegica</name>
    <name type="common">Northern krill</name>
    <name type="synonym">Thysanopoda norvegica</name>
    <dbReference type="NCBI Taxonomy" id="48144"/>
    <lineage>
        <taxon>Eukaryota</taxon>
        <taxon>Metazoa</taxon>
        <taxon>Ecdysozoa</taxon>
        <taxon>Arthropoda</taxon>
        <taxon>Crustacea</taxon>
        <taxon>Multicrustacea</taxon>
        <taxon>Malacostraca</taxon>
        <taxon>Eumalacostraca</taxon>
        <taxon>Eucarida</taxon>
        <taxon>Euphausiacea</taxon>
        <taxon>Euphausiidae</taxon>
        <taxon>Meganyctiphanes</taxon>
    </lineage>
</organism>
<evidence type="ECO:0000256" key="2">
    <source>
        <dbReference type="ARBA" id="ARBA00022692"/>
    </source>
</evidence>
<evidence type="ECO:0008006" key="12">
    <source>
        <dbReference type="Google" id="ProtNLM"/>
    </source>
</evidence>
<dbReference type="AlphaFoldDB" id="A0AAV2SKL0"/>
<keyword evidence="11" id="KW-1185">Reference proteome</keyword>
<accession>A0AAV2SKL0</accession>
<evidence type="ECO:0000256" key="5">
    <source>
        <dbReference type="ARBA" id="ARBA00023136"/>
    </source>
</evidence>
<feature type="transmembrane region" description="Helical" evidence="9">
    <location>
        <begin position="75"/>
        <end position="98"/>
    </location>
</feature>
<protein>
    <recommendedName>
        <fullName evidence="12">Vomeronasal type-1 receptor</fullName>
    </recommendedName>
</protein>
<dbReference type="GO" id="GO:0016020">
    <property type="term" value="C:membrane"/>
    <property type="evidence" value="ECO:0007669"/>
    <property type="project" value="UniProtKB-SubCell"/>
</dbReference>
<keyword evidence="2 9" id="KW-0812">Transmembrane</keyword>
<dbReference type="PANTHER" id="PTHR24240">
    <property type="entry name" value="OPSIN"/>
    <property type="match status" value="1"/>
</dbReference>
<dbReference type="GO" id="GO:0004930">
    <property type="term" value="F:G protein-coupled receptor activity"/>
    <property type="evidence" value="ECO:0007669"/>
    <property type="project" value="UniProtKB-KW"/>
</dbReference>
<keyword evidence="8" id="KW-0844">Vision</keyword>
<keyword evidence="3 9" id="KW-1133">Transmembrane helix</keyword>
<evidence type="ECO:0000256" key="8">
    <source>
        <dbReference type="ARBA" id="ARBA00023305"/>
    </source>
</evidence>
<name>A0AAV2SKL0_MEGNR</name>
<dbReference type="GO" id="GO:0007601">
    <property type="term" value="P:visual perception"/>
    <property type="evidence" value="ECO:0007669"/>
    <property type="project" value="UniProtKB-KW"/>
</dbReference>
<dbReference type="InterPro" id="IPR000276">
    <property type="entry name" value="GPCR_Rhodpsn"/>
</dbReference>
<keyword evidence="4" id="KW-0297">G-protein coupled receptor</keyword>
<evidence type="ECO:0000256" key="1">
    <source>
        <dbReference type="ARBA" id="ARBA00004141"/>
    </source>
</evidence>
<dbReference type="InterPro" id="IPR050125">
    <property type="entry name" value="GPCR_opsins"/>
</dbReference>
<keyword evidence="6" id="KW-0675">Receptor</keyword>
<dbReference type="Proteomes" id="UP001497623">
    <property type="component" value="Unassembled WGS sequence"/>
</dbReference>
<keyword evidence="7" id="KW-0807">Transducer</keyword>
<evidence type="ECO:0000256" key="4">
    <source>
        <dbReference type="ARBA" id="ARBA00023040"/>
    </source>
</evidence>
<evidence type="ECO:0000256" key="3">
    <source>
        <dbReference type="ARBA" id="ARBA00022989"/>
    </source>
</evidence>
<keyword evidence="5 9" id="KW-0472">Membrane</keyword>
<reference evidence="10 11" key="1">
    <citation type="submission" date="2024-05" db="EMBL/GenBank/DDBJ databases">
        <authorList>
            <person name="Wallberg A."/>
        </authorList>
    </citation>
    <scope>NUCLEOTIDE SEQUENCE [LARGE SCALE GENOMIC DNA]</scope>
</reference>
<comment type="subcellular location">
    <subcellularLocation>
        <location evidence="1">Membrane</location>
        <topology evidence="1">Multi-pass membrane protein</topology>
    </subcellularLocation>
</comment>
<evidence type="ECO:0000256" key="6">
    <source>
        <dbReference type="ARBA" id="ARBA00023170"/>
    </source>
</evidence>
<evidence type="ECO:0000313" key="11">
    <source>
        <dbReference type="Proteomes" id="UP001497623"/>
    </source>
</evidence>
<sequence length="153" mass="17604">INTQVAVAIFRFITVCKPQFKSLLTPSLARKFLALVYCHTLSFTLYPLFGWSKYVKEPFHVSCSTDWHDRTPAGVAFSISMIVGCFCTHVLILIICYYKIFSRSRELQLHPRETNPRMIFEQEEEDKKGVNCCDKCVCVCEVSTPTVDAHVLW</sequence>
<keyword evidence="8" id="KW-0716">Sensory transduction</keyword>
<evidence type="ECO:0000313" key="10">
    <source>
        <dbReference type="EMBL" id="CAL4197567.1"/>
    </source>
</evidence>